<dbReference type="AlphaFoldDB" id="X1EM64"/>
<comment type="caution">
    <text evidence="1">The sequence shown here is derived from an EMBL/GenBank/DDBJ whole genome shotgun (WGS) entry which is preliminary data.</text>
</comment>
<proteinExistence type="predicted"/>
<sequence>MFYSQNDKELGLNGEYGIEFLFEIDNFEEFIEKNDEEKHTDGTNDQEDSMVSGVLGGTLMGIVYSTARGMILERTQGTYFKGVILPVINPNDLI</sequence>
<protein>
    <submittedName>
        <fullName evidence="1">Uncharacterized protein</fullName>
    </submittedName>
</protein>
<name>X1EM64_9ZZZZ</name>
<gene>
    <name evidence="1" type="ORF">S03H2_15476</name>
</gene>
<evidence type="ECO:0000313" key="1">
    <source>
        <dbReference type="EMBL" id="GAH33667.1"/>
    </source>
</evidence>
<reference evidence="1" key="1">
    <citation type="journal article" date="2014" name="Front. Microbiol.">
        <title>High frequency of phylogenetically diverse reductive dehalogenase-homologous genes in deep subseafloor sedimentary metagenomes.</title>
        <authorList>
            <person name="Kawai M."/>
            <person name="Futagami T."/>
            <person name="Toyoda A."/>
            <person name="Takaki Y."/>
            <person name="Nishi S."/>
            <person name="Hori S."/>
            <person name="Arai W."/>
            <person name="Tsubouchi T."/>
            <person name="Morono Y."/>
            <person name="Uchiyama I."/>
            <person name="Ito T."/>
            <person name="Fujiyama A."/>
            <person name="Inagaki F."/>
            <person name="Takami H."/>
        </authorList>
    </citation>
    <scope>NUCLEOTIDE SEQUENCE</scope>
    <source>
        <strain evidence="1">Expedition CK06-06</strain>
    </source>
</reference>
<dbReference type="EMBL" id="BARU01007872">
    <property type="protein sequence ID" value="GAH33667.1"/>
    <property type="molecule type" value="Genomic_DNA"/>
</dbReference>
<organism evidence="1">
    <name type="scientific">marine sediment metagenome</name>
    <dbReference type="NCBI Taxonomy" id="412755"/>
    <lineage>
        <taxon>unclassified sequences</taxon>
        <taxon>metagenomes</taxon>
        <taxon>ecological metagenomes</taxon>
    </lineage>
</organism>
<accession>X1EM64</accession>